<proteinExistence type="predicted"/>
<keyword evidence="1" id="KW-0472">Membrane</keyword>
<keyword evidence="1" id="KW-1133">Transmembrane helix</keyword>
<evidence type="ECO:0000313" key="2">
    <source>
        <dbReference type="EMBL" id="KGD68984.1"/>
    </source>
</evidence>
<dbReference type="AlphaFoldDB" id="A0A095SXA4"/>
<organism evidence="2 3">
    <name type="scientific">Flavobacterium aquatile LMG 4008 = ATCC 11947</name>
    <dbReference type="NCBI Taxonomy" id="1453498"/>
    <lineage>
        <taxon>Bacteria</taxon>
        <taxon>Pseudomonadati</taxon>
        <taxon>Bacteroidota</taxon>
        <taxon>Flavobacteriia</taxon>
        <taxon>Flavobacteriales</taxon>
        <taxon>Flavobacteriaceae</taxon>
        <taxon>Flavobacterium</taxon>
    </lineage>
</organism>
<comment type="caution">
    <text evidence="2">The sequence shown here is derived from an EMBL/GenBank/DDBJ whole genome shotgun (WGS) entry which is preliminary data.</text>
</comment>
<accession>A0A095SXA4</accession>
<evidence type="ECO:0000256" key="1">
    <source>
        <dbReference type="SAM" id="Phobius"/>
    </source>
</evidence>
<keyword evidence="3" id="KW-1185">Reference proteome</keyword>
<dbReference type="Proteomes" id="UP000029554">
    <property type="component" value="Unassembled WGS sequence"/>
</dbReference>
<feature type="transmembrane region" description="Helical" evidence="1">
    <location>
        <begin position="6"/>
        <end position="30"/>
    </location>
</feature>
<dbReference type="EMBL" id="JRHH01000002">
    <property type="protein sequence ID" value="KGD68984.1"/>
    <property type="molecule type" value="Genomic_DNA"/>
</dbReference>
<evidence type="ECO:0000313" key="3">
    <source>
        <dbReference type="Proteomes" id="UP000029554"/>
    </source>
</evidence>
<feature type="transmembrane region" description="Helical" evidence="1">
    <location>
        <begin position="50"/>
        <end position="73"/>
    </location>
</feature>
<sequence>MIFGLLLIDVFLILSINSLNVLCVFIFFELSYSASNSSVIINPWSFAKDFILLTCVSILPLFMNCSLVETLVYDQTVDP</sequence>
<protein>
    <submittedName>
        <fullName evidence="2">Uncharacterized protein</fullName>
    </submittedName>
</protein>
<keyword evidence="1" id="KW-0812">Transmembrane</keyword>
<reference evidence="2 3" key="1">
    <citation type="submission" date="2014-09" db="EMBL/GenBank/DDBJ databases">
        <title>Whole Genome Shotgun of Flavobacterium aquatile LMG 4008.</title>
        <authorList>
            <person name="Gale A.N."/>
            <person name="Pipes S.E."/>
            <person name="Newman J.D."/>
        </authorList>
    </citation>
    <scope>NUCLEOTIDE SEQUENCE [LARGE SCALE GENOMIC DNA]</scope>
    <source>
        <strain evidence="2 3">LMG 4008</strain>
    </source>
</reference>
<gene>
    <name evidence="2" type="ORF">LG45_04930</name>
</gene>
<name>A0A095SXA4_9FLAO</name>